<sequence length="823" mass="93598">MALVELKTHYHFGLTAAVSGSLIFVSDHIIAYPSGAGVIIHNIDSNTQQVCPTVSRSRGVTAMAYFEPNKILAAAEKSDGDKPFISFFEVDWNQLKRRKAVQPNQIQSDRFESLSFSSDGKFLAAIGGPPDHLLAIWMWDSKSQALGKIKLANFATGLPPPIQGIISFNPVDSQRFVIFGRETLRQYVIHISNIVPYKHSRNEGQLTAWVVCLAWVNEDAMLVGLDSNTVQLYEGGELKQEFRISYLSETDFMLSGIEDPDEYAIRCISVFEKGFVCSCGRGKVHMFEKSDDVNERYKKLREIELVQRTTKGDTGGYALTPFITALTLNTSQKVFACLTDSGFVYAYDLLKDYRKDVKPQLYLITSRVHNKEITSVDVCVRKPLIVTSSLDKTVLLWNYVTCHLELYKEFVEPVYSVSLHPDGLCLIAGLEKSLKLMNIFVDEIYLLRTFQVSNCRTCRFSNGGQYFAVANWSVIEIYSSITLQVVYHLRGHVDRVNRIFWSKNDVRLVSVSEDGEAFEWDVLASKKVSENVLKHCRYYDTCIEGKSIFVVGSDFVVKEIQDSTITKRFSANGIQITRIAINNLGRCMFLGLWTGALRSLQYPLTEPDEYLEFQGHFAPITGLRVTPDDQLLVSISEDSVVIVWTIVDSKLITQSKFENLFSKEVLANPIDLEDKNKRLNRLEVKVEQLKMENQLQLHNRDAKYNDNLAKVTHKLKSELEQVKQKNFVGFDLEKENSDVQEKYSQHLNDMIKKLRSDCALIEQKNKDKLKVEAEKYQALREQGTQSQEEFEQELEEKNKKLSSLQNSLALTLASIKSEVGLIF</sequence>
<dbReference type="CTD" id="20215580"/>
<dbReference type="KEGG" id="hro:HELRODRAFT_78579"/>
<proteinExistence type="predicted"/>
<evidence type="ECO:0000313" key="4">
    <source>
        <dbReference type="EnsemblMetazoa" id="HelroP78579"/>
    </source>
</evidence>
<dbReference type="InterPro" id="IPR001680">
    <property type="entry name" value="WD40_rpt"/>
</dbReference>
<dbReference type="GeneID" id="20215580"/>
<feature type="repeat" description="WD" evidence="1">
    <location>
        <begin position="613"/>
        <end position="654"/>
    </location>
</feature>
<keyword evidence="5" id="KW-1185">Reference proteome</keyword>
<dbReference type="InterPro" id="IPR011047">
    <property type="entry name" value="Quinoprotein_ADH-like_sf"/>
</dbReference>
<gene>
    <name evidence="4" type="primary">20215580</name>
    <name evidence="3" type="ORF">HELRODRAFT_78579</name>
</gene>
<dbReference type="Proteomes" id="UP000015101">
    <property type="component" value="Unassembled WGS sequence"/>
</dbReference>
<keyword evidence="1" id="KW-0853">WD repeat</keyword>
<dbReference type="SUPFAM" id="SSF50978">
    <property type="entry name" value="WD40 repeat-like"/>
    <property type="match status" value="1"/>
</dbReference>
<reference evidence="4" key="3">
    <citation type="submission" date="2015-06" db="UniProtKB">
        <authorList>
            <consortium name="EnsemblMetazoa"/>
        </authorList>
    </citation>
    <scope>IDENTIFICATION</scope>
</reference>
<feature type="repeat" description="WD" evidence="1">
    <location>
        <begin position="366"/>
        <end position="398"/>
    </location>
</feature>
<dbReference type="OrthoDB" id="10251741at2759"/>
<reference evidence="3 5" key="2">
    <citation type="journal article" date="2013" name="Nature">
        <title>Insights into bilaterian evolution from three spiralian genomes.</title>
        <authorList>
            <person name="Simakov O."/>
            <person name="Marletaz F."/>
            <person name="Cho S.J."/>
            <person name="Edsinger-Gonzales E."/>
            <person name="Havlak P."/>
            <person name="Hellsten U."/>
            <person name="Kuo D.H."/>
            <person name="Larsson T."/>
            <person name="Lv J."/>
            <person name="Arendt D."/>
            <person name="Savage R."/>
            <person name="Osoegawa K."/>
            <person name="de Jong P."/>
            <person name="Grimwood J."/>
            <person name="Chapman J.A."/>
            <person name="Shapiro H."/>
            <person name="Aerts A."/>
            <person name="Otillar R.P."/>
            <person name="Terry A.Y."/>
            <person name="Boore J.L."/>
            <person name="Grigoriev I.V."/>
            <person name="Lindberg D.R."/>
            <person name="Seaver E.C."/>
            <person name="Weisblat D.A."/>
            <person name="Putnam N.H."/>
            <person name="Rokhsar D.S."/>
        </authorList>
    </citation>
    <scope>NUCLEOTIDE SEQUENCE</scope>
</reference>
<dbReference type="PANTHER" id="PTHR32215">
    <property type="entry name" value="CILIA- AND FLAGELLA-ASSOCIATED PROTEIN 57"/>
    <property type="match status" value="1"/>
</dbReference>
<evidence type="ECO:0000313" key="5">
    <source>
        <dbReference type="Proteomes" id="UP000015101"/>
    </source>
</evidence>
<feature type="coiled-coil region" evidence="2">
    <location>
        <begin position="776"/>
        <end position="807"/>
    </location>
</feature>
<dbReference type="STRING" id="6412.T1G3D2"/>
<dbReference type="AlphaFoldDB" id="T1G3D2"/>
<dbReference type="eggNOG" id="ENOG502QTIS">
    <property type="taxonomic scope" value="Eukaryota"/>
</dbReference>
<dbReference type="HOGENOM" id="CLU_009581_0_0_1"/>
<dbReference type="InParanoid" id="T1G3D2"/>
<reference evidence="5" key="1">
    <citation type="submission" date="2012-12" db="EMBL/GenBank/DDBJ databases">
        <authorList>
            <person name="Hellsten U."/>
            <person name="Grimwood J."/>
            <person name="Chapman J.A."/>
            <person name="Shapiro H."/>
            <person name="Aerts A."/>
            <person name="Otillar R.P."/>
            <person name="Terry A.Y."/>
            <person name="Boore J.L."/>
            <person name="Simakov O."/>
            <person name="Marletaz F."/>
            <person name="Cho S.-J."/>
            <person name="Edsinger-Gonzales E."/>
            <person name="Havlak P."/>
            <person name="Kuo D.-H."/>
            <person name="Larsson T."/>
            <person name="Lv J."/>
            <person name="Arendt D."/>
            <person name="Savage R."/>
            <person name="Osoegawa K."/>
            <person name="de Jong P."/>
            <person name="Lindberg D.R."/>
            <person name="Seaver E.C."/>
            <person name="Weisblat D.A."/>
            <person name="Putnam N.H."/>
            <person name="Grigoriev I.V."/>
            <person name="Rokhsar D.S."/>
        </authorList>
    </citation>
    <scope>NUCLEOTIDE SEQUENCE</scope>
</reference>
<dbReference type="OMA" id="CHTWLPD"/>
<dbReference type="PROSITE" id="PS50082">
    <property type="entry name" value="WD_REPEATS_2"/>
    <property type="match status" value="3"/>
</dbReference>
<dbReference type="FunCoup" id="T1G3D2">
    <property type="interactions" value="11"/>
</dbReference>
<keyword evidence="2" id="KW-0175">Coiled coil</keyword>
<dbReference type="Pfam" id="PF00400">
    <property type="entry name" value="WD40"/>
    <property type="match status" value="3"/>
</dbReference>
<evidence type="ECO:0000256" key="1">
    <source>
        <dbReference type="PROSITE-ProRule" id="PRU00221"/>
    </source>
</evidence>
<dbReference type="InterPro" id="IPR015943">
    <property type="entry name" value="WD40/YVTN_repeat-like_dom_sf"/>
</dbReference>
<protein>
    <recommendedName>
        <fullName evidence="6">WD repeat-containing protein 65</fullName>
    </recommendedName>
</protein>
<dbReference type="EMBL" id="KB096411">
    <property type="protein sequence ID" value="ESO04898.1"/>
    <property type="molecule type" value="Genomic_DNA"/>
</dbReference>
<dbReference type="SMART" id="SM00320">
    <property type="entry name" value="WD40"/>
    <property type="match status" value="8"/>
</dbReference>
<dbReference type="EnsemblMetazoa" id="HelroT78579">
    <property type="protein sequence ID" value="HelroP78579"/>
    <property type="gene ID" value="HelroG78579"/>
</dbReference>
<evidence type="ECO:0000256" key="2">
    <source>
        <dbReference type="SAM" id="Coils"/>
    </source>
</evidence>
<name>T1G3D2_HELRO</name>
<dbReference type="InterPro" id="IPR036322">
    <property type="entry name" value="WD40_repeat_dom_sf"/>
</dbReference>
<evidence type="ECO:0000313" key="3">
    <source>
        <dbReference type="EMBL" id="ESO04898.1"/>
    </source>
</evidence>
<dbReference type="InterPro" id="IPR052993">
    <property type="entry name" value="CFA-57"/>
</dbReference>
<feature type="coiled-coil region" evidence="2">
    <location>
        <begin position="672"/>
        <end position="725"/>
    </location>
</feature>
<dbReference type="PANTHER" id="PTHR32215:SF0">
    <property type="entry name" value="CILIA- AND FLAGELLA-ASSOCIATED PROTEIN 57"/>
    <property type="match status" value="1"/>
</dbReference>
<dbReference type="Gene3D" id="2.130.10.10">
    <property type="entry name" value="YVTN repeat-like/Quinoprotein amine dehydrogenase"/>
    <property type="match status" value="2"/>
</dbReference>
<dbReference type="SUPFAM" id="SSF50998">
    <property type="entry name" value="Quinoprotein alcohol dehydrogenase-like"/>
    <property type="match status" value="1"/>
</dbReference>
<dbReference type="PROSITE" id="PS50294">
    <property type="entry name" value="WD_REPEATS_REGION"/>
    <property type="match status" value="2"/>
</dbReference>
<dbReference type="RefSeq" id="XP_009016831.1">
    <property type="nucleotide sequence ID" value="XM_009018583.1"/>
</dbReference>
<dbReference type="EMBL" id="AMQM01003967">
    <property type="status" value="NOT_ANNOTATED_CDS"/>
    <property type="molecule type" value="Genomic_DNA"/>
</dbReference>
<organism evidence="4 5">
    <name type="scientific">Helobdella robusta</name>
    <name type="common">Californian leech</name>
    <dbReference type="NCBI Taxonomy" id="6412"/>
    <lineage>
        <taxon>Eukaryota</taxon>
        <taxon>Metazoa</taxon>
        <taxon>Spiralia</taxon>
        <taxon>Lophotrochozoa</taxon>
        <taxon>Annelida</taxon>
        <taxon>Clitellata</taxon>
        <taxon>Hirudinea</taxon>
        <taxon>Rhynchobdellida</taxon>
        <taxon>Glossiphoniidae</taxon>
        <taxon>Helobdella</taxon>
    </lineage>
</organism>
<evidence type="ECO:0008006" key="6">
    <source>
        <dbReference type="Google" id="ProtNLM"/>
    </source>
</evidence>
<accession>T1G3D2</accession>
<feature type="repeat" description="WD" evidence="1">
    <location>
        <begin position="489"/>
        <end position="530"/>
    </location>
</feature>